<evidence type="ECO:0000256" key="1">
    <source>
        <dbReference type="SAM" id="MobiDB-lite"/>
    </source>
</evidence>
<accession>A0A645ENM9</accession>
<feature type="compositionally biased region" description="Gly residues" evidence="1">
    <location>
        <begin position="178"/>
        <end position="187"/>
    </location>
</feature>
<feature type="region of interest" description="Disordered" evidence="1">
    <location>
        <begin position="1"/>
        <end position="103"/>
    </location>
</feature>
<feature type="region of interest" description="Disordered" evidence="1">
    <location>
        <begin position="178"/>
        <end position="198"/>
    </location>
</feature>
<proteinExistence type="predicted"/>
<feature type="compositionally biased region" description="Low complexity" evidence="1">
    <location>
        <begin position="25"/>
        <end position="48"/>
    </location>
</feature>
<dbReference type="AlphaFoldDB" id="A0A645ENM9"/>
<sequence>MGGAERESQRAAGRTDLSGGGGVWGNDAAGGAFDAGPSAGVAGVSGAARTGGGDGGRTAGRAAGGGTVLPDGLWREGGHGPPAHLAAQGPSRGPGPGLGTAERNSDQERNFRYFNYFPVSAFFQCGMERSAAPIRGRDDGAGGGAGAVLRQSEAGAGVLLHVSDWVYSDRCGHAGVSGGGQCTGGMGHRAPHDESRAD</sequence>
<evidence type="ECO:0000313" key="2">
    <source>
        <dbReference type="EMBL" id="MPN02153.1"/>
    </source>
</evidence>
<dbReference type="EMBL" id="VSSQ01048114">
    <property type="protein sequence ID" value="MPN02153.1"/>
    <property type="molecule type" value="Genomic_DNA"/>
</dbReference>
<protein>
    <submittedName>
        <fullName evidence="2">Uncharacterized protein</fullName>
    </submittedName>
</protein>
<reference evidence="2" key="1">
    <citation type="submission" date="2019-08" db="EMBL/GenBank/DDBJ databases">
        <authorList>
            <person name="Kucharzyk K."/>
            <person name="Murdoch R.W."/>
            <person name="Higgins S."/>
            <person name="Loffler F."/>
        </authorList>
    </citation>
    <scope>NUCLEOTIDE SEQUENCE</scope>
</reference>
<comment type="caution">
    <text evidence="2">The sequence shown here is derived from an EMBL/GenBank/DDBJ whole genome shotgun (WGS) entry which is preliminary data.</text>
</comment>
<organism evidence="2">
    <name type="scientific">bioreactor metagenome</name>
    <dbReference type="NCBI Taxonomy" id="1076179"/>
    <lineage>
        <taxon>unclassified sequences</taxon>
        <taxon>metagenomes</taxon>
        <taxon>ecological metagenomes</taxon>
    </lineage>
</organism>
<name>A0A645ENM9_9ZZZZ</name>
<feature type="compositionally biased region" description="Gly residues" evidence="1">
    <location>
        <begin position="49"/>
        <end position="67"/>
    </location>
</feature>
<gene>
    <name evidence="2" type="ORF">SDC9_149366</name>
</gene>